<reference evidence="7" key="1">
    <citation type="submission" date="2016-06" db="EMBL/GenBank/DDBJ databases">
        <authorList>
            <person name="Varghese N."/>
            <person name="Submissions Spin"/>
        </authorList>
    </citation>
    <scope>NUCLEOTIDE SEQUENCE [LARGE SCALE GENOMIC DNA]</scope>
    <source>
        <strain evidence="7">DSM 45647</strain>
    </source>
</reference>
<dbReference type="PANTHER" id="PTHR43712">
    <property type="entry name" value="PUTATIVE (AFU_ORTHOLOGUE AFUA_4G14580)-RELATED"/>
    <property type="match status" value="1"/>
</dbReference>
<dbReference type="InterPro" id="IPR029063">
    <property type="entry name" value="SAM-dependent_MTases_sf"/>
</dbReference>
<dbReference type="Pfam" id="PF08100">
    <property type="entry name" value="Dimerisation"/>
    <property type="match status" value="1"/>
</dbReference>
<dbReference type="InterPro" id="IPR012967">
    <property type="entry name" value="COMT_dimerisation"/>
</dbReference>
<evidence type="ECO:0000259" key="4">
    <source>
        <dbReference type="Pfam" id="PF00891"/>
    </source>
</evidence>
<accession>A0A1C5H0H5</accession>
<dbReference type="Gene3D" id="1.10.10.10">
    <property type="entry name" value="Winged helix-like DNA-binding domain superfamily/Winged helix DNA-binding domain"/>
    <property type="match status" value="1"/>
</dbReference>
<dbReference type="STRING" id="745366.GA0070213_102124"/>
<dbReference type="InterPro" id="IPR001077">
    <property type="entry name" value="COMT_C"/>
</dbReference>
<dbReference type="Proteomes" id="UP000199360">
    <property type="component" value="Unassembled WGS sequence"/>
</dbReference>
<proteinExistence type="predicted"/>
<keyword evidence="7" id="KW-1185">Reference proteome</keyword>
<evidence type="ECO:0000313" key="6">
    <source>
        <dbReference type="EMBL" id="SCG39569.1"/>
    </source>
</evidence>
<dbReference type="SUPFAM" id="SSF53335">
    <property type="entry name" value="S-adenosyl-L-methionine-dependent methyltransferases"/>
    <property type="match status" value="1"/>
</dbReference>
<keyword evidence="2 6" id="KW-0808">Transferase</keyword>
<keyword evidence="1 6" id="KW-0489">Methyltransferase</keyword>
<dbReference type="GO" id="GO:0008171">
    <property type="term" value="F:O-methyltransferase activity"/>
    <property type="evidence" value="ECO:0007669"/>
    <property type="project" value="InterPro"/>
</dbReference>
<evidence type="ECO:0000256" key="2">
    <source>
        <dbReference type="ARBA" id="ARBA00022679"/>
    </source>
</evidence>
<gene>
    <name evidence="6" type="ORF">GA0070213_102124</name>
</gene>
<dbReference type="Gene3D" id="3.40.50.150">
    <property type="entry name" value="Vaccinia Virus protein VP39"/>
    <property type="match status" value="1"/>
</dbReference>
<dbReference type="Gene3D" id="1.10.287.1350">
    <property type="match status" value="1"/>
</dbReference>
<dbReference type="GO" id="GO:0046983">
    <property type="term" value="F:protein dimerization activity"/>
    <property type="evidence" value="ECO:0007669"/>
    <property type="project" value="InterPro"/>
</dbReference>
<dbReference type="PROSITE" id="PS51683">
    <property type="entry name" value="SAM_OMT_II"/>
    <property type="match status" value="1"/>
</dbReference>
<dbReference type="PANTHER" id="PTHR43712:SF2">
    <property type="entry name" value="O-METHYLTRANSFERASE CICE"/>
    <property type="match status" value="1"/>
</dbReference>
<evidence type="ECO:0000313" key="7">
    <source>
        <dbReference type="Proteomes" id="UP000199360"/>
    </source>
</evidence>
<dbReference type="InterPro" id="IPR016461">
    <property type="entry name" value="COMT-like"/>
</dbReference>
<organism evidence="6 7">
    <name type="scientific">Micromonospora humi</name>
    <dbReference type="NCBI Taxonomy" id="745366"/>
    <lineage>
        <taxon>Bacteria</taxon>
        <taxon>Bacillati</taxon>
        <taxon>Actinomycetota</taxon>
        <taxon>Actinomycetes</taxon>
        <taxon>Micromonosporales</taxon>
        <taxon>Micromonosporaceae</taxon>
        <taxon>Micromonospora</taxon>
    </lineage>
</organism>
<dbReference type="InterPro" id="IPR036388">
    <property type="entry name" value="WH-like_DNA-bd_sf"/>
</dbReference>
<feature type="domain" description="O-methyltransferase C-terminal" evidence="4">
    <location>
        <begin position="113"/>
        <end position="319"/>
    </location>
</feature>
<dbReference type="RefSeq" id="WP_175441185.1">
    <property type="nucleotide sequence ID" value="NZ_FMDM01000002.1"/>
</dbReference>
<sequence length="345" mass="36907">MLVARPRADLGALTRLTELADYIVPFTVRAVADLGIADQLADGPRPVTELAAATGAHAPSLLRALRALAGRGVFTEVEPEVFGLTPLAEPLRTDHPLSLRDAYPLLAADVRAWAGLGRCLRTGEAAFPRVHGTDYWSHLARHPADSLAVDRWMSSLTKLHLRTVLPAWPWDRAREVVDVGGGDGAFLAGLLTRYRQLRGVLLDLPHVVAAAPALLDRAAVTDRCRIVPGSFFDPVPAGADLYVLKTILPGFDDDRATAILRRVAEAMRPESRLLLLEAIIPAGDAFDVAKLVDVHTLVLTAGRHRTEAELVGLLSDAGLRLDRVVGTPTLTVIAAGPAGARPTTP</sequence>
<protein>
    <submittedName>
        <fullName evidence="6">O-methyltransferase</fullName>
    </submittedName>
</protein>
<dbReference type="EMBL" id="FMDM01000002">
    <property type="protein sequence ID" value="SCG39569.1"/>
    <property type="molecule type" value="Genomic_DNA"/>
</dbReference>
<feature type="domain" description="O-methyltransferase dimerisation" evidence="5">
    <location>
        <begin position="20"/>
        <end position="90"/>
    </location>
</feature>
<dbReference type="Pfam" id="PF00891">
    <property type="entry name" value="Methyltransf_2"/>
    <property type="match status" value="1"/>
</dbReference>
<dbReference type="PIRSF" id="PIRSF005739">
    <property type="entry name" value="O-mtase"/>
    <property type="match status" value="1"/>
</dbReference>
<dbReference type="GO" id="GO:0032259">
    <property type="term" value="P:methylation"/>
    <property type="evidence" value="ECO:0007669"/>
    <property type="project" value="UniProtKB-KW"/>
</dbReference>
<evidence type="ECO:0000256" key="3">
    <source>
        <dbReference type="ARBA" id="ARBA00022691"/>
    </source>
</evidence>
<dbReference type="InterPro" id="IPR036390">
    <property type="entry name" value="WH_DNA-bd_sf"/>
</dbReference>
<evidence type="ECO:0000256" key="1">
    <source>
        <dbReference type="ARBA" id="ARBA00022603"/>
    </source>
</evidence>
<keyword evidence="3" id="KW-0949">S-adenosyl-L-methionine</keyword>
<dbReference type="AlphaFoldDB" id="A0A1C5H0H5"/>
<dbReference type="CDD" id="cd02440">
    <property type="entry name" value="AdoMet_MTases"/>
    <property type="match status" value="1"/>
</dbReference>
<dbReference type="SUPFAM" id="SSF46785">
    <property type="entry name" value="Winged helix' DNA-binding domain"/>
    <property type="match status" value="1"/>
</dbReference>
<evidence type="ECO:0000259" key="5">
    <source>
        <dbReference type="Pfam" id="PF08100"/>
    </source>
</evidence>
<name>A0A1C5H0H5_9ACTN</name>